<comment type="caution">
    <text evidence="4">The sequence shown here is derived from an EMBL/GenBank/DDBJ whole genome shotgun (WGS) entry which is preliminary data.</text>
</comment>
<dbReference type="EMBL" id="DVMV01000010">
    <property type="protein sequence ID" value="HIU44922.1"/>
    <property type="molecule type" value="Genomic_DNA"/>
</dbReference>
<dbReference type="PROSITE" id="PS51257">
    <property type="entry name" value="PROKAR_LIPOPROTEIN"/>
    <property type="match status" value="1"/>
</dbReference>
<dbReference type="Proteomes" id="UP000824070">
    <property type="component" value="Unassembled WGS sequence"/>
</dbReference>
<proteinExistence type="predicted"/>
<dbReference type="AlphaFoldDB" id="A0A9D1LN69"/>
<organism evidence="4 5">
    <name type="scientific">Candidatus Alloenteromonas pullicola</name>
    <dbReference type="NCBI Taxonomy" id="2840784"/>
    <lineage>
        <taxon>Bacteria</taxon>
        <taxon>Bacillati</taxon>
        <taxon>Bacillota</taxon>
        <taxon>Bacillota incertae sedis</taxon>
        <taxon>Candidatus Alloenteromonas</taxon>
    </lineage>
</organism>
<reference evidence="4" key="1">
    <citation type="submission" date="2020-10" db="EMBL/GenBank/DDBJ databases">
        <authorList>
            <person name="Gilroy R."/>
        </authorList>
    </citation>
    <scope>NUCLEOTIDE SEQUENCE</scope>
    <source>
        <strain evidence="4">ChiGjej1B1-22543</strain>
    </source>
</reference>
<gene>
    <name evidence="4" type="ORF">IAC52_01335</name>
</gene>
<sequence>MKKPASLLLVLSALALAACGNDASSSATGGGNASDSTDTNTSTTTPIGGDTSSSTSTTTEATTYIIRINNVSGATVTADKERAAEGETVNLTVVVDDGYTLKSLTYNGTALTVDSEGHASFVMPNRSVTISISLSIAGDVTVQGDIAAVLKEEEPGSGLYVARNVKVASDAQFSFYVKSTELSVIDVDYTKCFANVESAYDDADGELILAGGATYDFYYDENADPAAGHCYIKKVHQDVLPSDVNTFHALFEGRVRSESTMNLDGVSEIAYTNAINDVKYTYDNYTDGSHAEAVKVSDGTSLGVVNKVYDASRDYYRIVDSYVEWGEKHYSGANTSAHAGKYGVVATEGDIQDDYGRYQVSEHDANYLAHSFSHGMESLRFDIQNAYYVGFDASADIGTEGLGLFDRTVTSEQTEDGFDVNLTSWREIDTTNSTYVDEADKEVSYYTYTVDASFDEAGRILGISYSAKRYGEDDYDFTNHQIIPGHENNGTVVGSMEATYTYGEPTGKNTYDDSAYFTSTLTAAIRDDDLGDEYADKNAIQKSNLVQTASLNDHMILTSDKATALDLTIDDYGTYSNLTTFTILSSSNTKVIGNVDGYGRFTFMPLSAGKATITIGNPALPEDIAPRVEIEVEVIDNARVRGFYLTGKDGVWSESQNLLDTSTSFTMACGTTRTFRIIGSPYDYNVPVTLEADSDALDVRSYLGSDGYYYLFADATKSSVTEQTQITVTVQSDYYMDDWKDYPTELSITLLPADDFDPFGTWYYITDFTEDYVASAVDKDTVVTIKDYDPEDPENTRSTVQVGDDLYYFGFNIDPETGVFSYTLLDGGNVATVMVAETVDGYLGVLLQADDGSWSGMDEVTDGTWVLGYVETDEEYEVLNYQFDSFAPAADWAA</sequence>
<keyword evidence="2" id="KW-0732">Signal</keyword>
<reference evidence="4" key="2">
    <citation type="journal article" date="2021" name="PeerJ">
        <title>Extensive microbial diversity within the chicken gut microbiome revealed by metagenomics and culture.</title>
        <authorList>
            <person name="Gilroy R."/>
            <person name="Ravi A."/>
            <person name="Getino M."/>
            <person name="Pursley I."/>
            <person name="Horton D.L."/>
            <person name="Alikhan N.F."/>
            <person name="Baker D."/>
            <person name="Gharbi K."/>
            <person name="Hall N."/>
            <person name="Watson M."/>
            <person name="Adriaenssens E.M."/>
            <person name="Foster-Nyarko E."/>
            <person name="Jarju S."/>
            <person name="Secka A."/>
            <person name="Antonio M."/>
            <person name="Oren A."/>
            <person name="Chaudhuri R.R."/>
            <person name="La Ragione R."/>
            <person name="Hildebrand F."/>
            <person name="Pallen M.J."/>
        </authorList>
    </citation>
    <scope>NUCLEOTIDE SEQUENCE</scope>
    <source>
        <strain evidence="4">ChiGjej1B1-22543</strain>
    </source>
</reference>
<feature type="domain" description="Bacterial repeat" evidence="3">
    <location>
        <begin position="66"/>
        <end position="131"/>
    </location>
</feature>
<name>A0A9D1LN69_9FIRM</name>
<evidence type="ECO:0000259" key="3">
    <source>
        <dbReference type="Pfam" id="PF18998"/>
    </source>
</evidence>
<dbReference type="InterPro" id="IPR044060">
    <property type="entry name" value="Bacterial_rp_domain"/>
</dbReference>
<evidence type="ECO:0000313" key="5">
    <source>
        <dbReference type="Proteomes" id="UP000824070"/>
    </source>
</evidence>
<feature type="region of interest" description="Disordered" evidence="1">
    <location>
        <begin position="25"/>
        <end position="58"/>
    </location>
</feature>
<feature type="signal peptide" evidence="2">
    <location>
        <begin position="1"/>
        <end position="17"/>
    </location>
</feature>
<evidence type="ECO:0000256" key="1">
    <source>
        <dbReference type="SAM" id="MobiDB-lite"/>
    </source>
</evidence>
<feature type="chain" id="PRO_5039569128" description="Bacterial repeat domain-containing protein" evidence="2">
    <location>
        <begin position="18"/>
        <end position="894"/>
    </location>
</feature>
<evidence type="ECO:0000313" key="4">
    <source>
        <dbReference type="EMBL" id="HIU44922.1"/>
    </source>
</evidence>
<dbReference type="Pfam" id="PF18998">
    <property type="entry name" value="Flg_new_2"/>
    <property type="match status" value="1"/>
</dbReference>
<protein>
    <recommendedName>
        <fullName evidence="3">Bacterial repeat domain-containing protein</fullName>
    </recommendedName>
</protein>
<evidence type="ECO:0000256" key="2">
    <source>
        <dbReference type="SAM" id="SignalP"/>
    </source>
</evidence>
<accession>A0A9D1LN69</accession>